<protein>
    <submittedName>
        <fullName evidence="1">Uncharacterized protein</fullName>
    </submittedName>
</protein>
<dbReference type="EMBL" id="GBRH01222852">
    <property type="protein sequence ID" value="JAD75043.1"/>
    <property type="molecule type" value="Transcribed_RNA"/>
</dbReference>
<organism evidence="1">
    <name type="scientific">Arundo donax</name>
    <name type="common">Giant reed</name>
    <name type="synonym">Donax arundinaceus</name>
    <dbReference type="NCBI Taxonomy" id="35708"/>
    <lineage>
        <taxon>Eukaryota</taxon>
        <taxon>Viridiplantae</taxon>
        <taxon>Streptophyta</taxon>
        <taxon>Embryophyta</taxon>
        <taxon>Tracheophyta</taxon>
        <taxon>Spermatophyta</taxon>
        <taxon>Magnoliopsida</taxon>
        <taxon>Liliopsida</taxon>
        <taxon>Poales</taxon>
        <taxon>Poaceae</taxon>
        <taxon>PACMAD clade</taxon>
        <taxon>Arundinoideae</taxon>
        <taxon>Arundineae</taxon>
        <taxon>Arundo</taxon>
    </lineage>
</organism>
<reference evidence="1" key="1">
    <citation type="submission" date="2014-09" db="EMBL/GenBank/DDBJ databases">
        <authorList>
            <person name="Magalhaes I.L.F."/>
            <person name="Oliveira U."/>
            <person name="Santos F.R."/>
            <person name="Vidigal T.H.D.A."/>
            <person name="Brescovit A.D."/>
            <person name="Santos A.J."/>
        </authorList>
    </citation>
    <scope>NUCLEOTIDE SEQUENCE</scope>
    <source>
        <tissue evidence="1">Shoot tissue taken approximately 20 cm above the soil surface</tissue>
    </source>
</reference>
<accession>A0A0A9CKR7</accession>
<reference evidence="1" key="2">
    <citation type="journal article" date="2015" name="Data Brief">
        <title>Shoot transcriptome of the giant reed, Arundo donax.</title>
        <authorList>
            <person name="Barrero R.A."/>
            <person name="Guerrero F.D."/>
            <person name="Moolhuijzen P."/>
            <person name="Goolsby J.A."/>
            <person name="Tidwell J."/>
            <person name="Bellgard S.E."/>
            <person name="Bellgard M.I."/>
        </authorList>
    </citation>
    <scope>NUCLEOTIDE SEQUENCE</scope>
    <source>
        <tissue evidence="1">Shoot tissue taken approximately 20 cm above the soil surface</tissue>
    </source>
</reference>
<evidence type="ECO:0000313" key="1">
    <source>
        <dbReference type="EMBL" id="JAD75043.1"/>
    </source>
</evidence>
<sequence length="82" mass="8675">MDARPGAAAAAAAPRMLLLLVSNDARDAIHRSAHRGCPSTSISSTDGVGFLQICTAPSIKIEHLLAKKGKEISQLAQIFYLM</sequence>
<name>A0A0A9CKR7_ARUDO</name>
<proteinExistence type="predicted"/>
<dbReference type="AlphaFoldDB" id="A0A0A9CKR7"/>